<keyword evidence="4 5" id="KW-0472">Membrane</keyword>
<feature type="transmembrane region" description="Helical" evidence="5">
    <location>
        <begin position="326"/>
        <end position="346"/>
    </location>
</feature>
<accession>A0ABN8MI03</accession>
<evidence type="ECO:0000256" key="1">
    <source>
        <dbReference type="ARBA" id="ARBA00004141"/>
    </source>
</evidence>
<comment type="subcellular location">
    <subcellularLocation>
        <location evidence="1">Membrane</location>
        <topology evidence="1">Multi-pass membrane protein</topology>
    </subcellularLocation>
</comment>
<dbReference type="InterPro" id="IPR011701">
    <property type="entry name" value="MFS"/>
</dbReference>
<dbReference type="Gene3D" id="1.20.1250.20">
    <property type="entry name" value="MFS general substrate transporter like domains"/>
    <property type="match status" value="2"/>
</dbReference>
<protein>
    <recommendedName>
        <fullName evidence="6">Major facilitator superfamily (MFS) profile domain-containing protein</fullName>
    </recommendedName>
</protein>
<dbReference type="CDD" id="cd17380">
    <property type="entry name" value="MFS_SLC17A9_like"/>
    <property type="match status" value="1"/>
</dbReference>
<dbReference type="InterPro" id="IPR036259">
    <property type="entry name" value="MFS_trans_sf"/>
</dbReference>
<keyword evidence="3 5" id="KW-1133">Transmembrane helix</keyword>
<dbReference type="PANTHER" id="PTHR11662">
    <property type="entry name" value="SOLUTE CARRIER FAMILY 17"/>
    <property type="match status" value="1"/>
</dbReference>
<evidence type="ECO:0000256" key="5">
    <source>
        <dbReference type="SAM" id="Phobius"/>
    </source>
</evidence>
<feature type="transmembrane region" description="Helical" evidence="5">
    <location>
        <begin position="384"/>
        <end position="411"/>
    </location>
</feature>
<feature type="transmembrane region" description="Helical" evidence="5">
    <location>
        <begin position="258"/>
        <end position="281"/>
    </location>
</feature>
<feature type="transmembrane region" description="Helical" evidence="5">
    <location>
        <begin position="423"/>
        <end position="441"/>
    </location>
</feature>
<dbReference type="PANTHER" id="PTHR11662:SF279">
    <property type="entry name" value="VOLTAGE-GATED PURINE NUCLEOTIDE UNIPORTER SLC17A9"/>
    <property type="match status" value="1"/>
</dbReference>
<dbReference type="InterPro" id="IPR050382">
    <property type="entry name" value="MFS_Na/Anion_cotransporter"/>
</dbReference>
<evidence type="ECO:0000313" key="8">
    <source>
        <dbReference type="Proteomes" id="UP001159427"/>
    </source>
</evidence>
<evidence type="ECO:0000259" key="6">
    <source>
        <dbReference type="PROSITE" id="PS50850"/>
    </source>
</evidence>
<proteinExistence type="predicted"/>
<gene>
    <name evidence="7" type="ORF">PEVE_00032341</name>
</gene>
<evidence type="ECO:0000256" key="2">
    <source>
        <dbReference type="ARBA" id="ARBA00022692"/>
    </source>
</evidence>
<feature type="transmembrane region" description="Helical" evidence="5">
    <location>
        <begin position="74"/>
        <end position="94"/>
    </location>
</feature>
<feature type="transmembrane region" description="Helical" evidence="5">
    <location>
        <begin position="167"/>
        <end position="190"/>
    </location>
</feature>
<feature type="transmembrane region" description="Helical" evidence="5">
    <location>
        <begin position="293"/>
        <end position="314"/>
    </location>
</feature>
<comment type="caution">
    <text evidence="7">The sequence shown here is derived from an EMBL/GenBank/DDBJ whole genome shotgun (WGS) entry which is preliminary data.</text>
</comment>
<evidence type="ECO:0000313" key="7">
    <source>
        <dbReference type="EMBL" id="CAH3027759.1"/>
    </source>
</evidence>
<dbReference type="SUPFAM" id="SSF103473">
    <property type="entry name" value="MFS general substrate transporter"/>
    <property type="match status" value="1"/>
</dbReference>
<feature type="transmembrane region" description="Helical" evidence="5">
    <location>
        <begin position="196"/>
        <end position="214"/>
    </location>
</feature>
<evidence type="ECO:0000256" key="4">
    <source>
        <dbReference type="ARBA" id="ARBA00023136"/>
    </source>
</evidence>
<dbReference type="InterPro" id="IPR044777">
    <property type="entry name" value="SLC17A9-like"/>
</dbReference>
<keyword evidence="2 5" id="KW-0812">Transmembrane</keyword>
<dbReference type="EMBL" id="CALNXI010000470">
    <property type="protein sequence ID" value="CAH3027759.1"/>
    <property type="molecule type" value="Genomic_DNA"/>
</dbReference>
<organism evidence="7 8">
    <name type="scientific">Porites evermanni</name>
    <dbReference type="NCBI Taxonomy" id="104178"/>
    <lineage>
        <taxon>Eukaryota</taxon>
        <taxon>Metazoa</taxon>
        <taxon>Cnidaria</taxon>
        <taxon>Anthozoa</taxon>
        <taxon>Hexacorallia</taxon>
        <taxon>Scleractinia</taxon>
        <taxon>Fungiina</taxon>
        <taxon>Poritidae</taxon>
        <taxon>Porites</taxon>
    </lineage>
</organism>
<feature type="transmembrane region" description="Helical" evidence="5">
    <location>
        <begin position="101"/>
        <end position="120"/>
    </location>
</feature>
<feature type="transmembrane region" description="Helical" evidence="5">
    <location>
        <begin position="35"/>
        <end position="54"/>
    </location>
</feature>
<sequence length="445" mass="49347">MTSSSPIRLKIEMDSVHHMHKGDTAFQWPENQRRYWIVAMFCGTLLLYATRSAVPLCMAAMSTDMNWDKEIDGAVMSAFFCGYMPAQIVGGFLSDKYGGEVILGSAAVAWSLLTLAVPFLPVSSVLFLSPTMMMLAARMCTGLFQGLHYPSLTNIIAKRISVRDRTFLTSTIFAGGPVGTLFMGSVGSIFLSQFGWHSVFIFHGLVSLLWAYIWRFYLLLPEQQQFALGNIKMVEATGSERASLVNVPWEIFLRHPAVWGLVLSHFCQGIAFWNVFAWLPMYFEEHYPGSKKWVFNVLPWLLYFPVALTVGRVADCMIRKGFSVTFVRKFFQTLSMCGGAFFMILINKSRSFHSALFCMMMAMSLNALGNAGTPVTPQDMSPRFAGTLFGIMNSAGALSGIVGTLITGYLLEVFKSWDSVFNLNASVLVVGALAFLSLVTAKKIA</sequence>
<dbReference type="InterPro" id="IPR020846">
    <property type="entry name" value="MFS_dom"/>
</dbReference>
<feature type="domain" description="Major facilitator superfamily (MFS) profile" evidence="6">
    <location>
        <begin position="36"/>
        <end position="443"/>
    </location>
</feature>
<dbReference type="Pfam" id="PF07690">
    <property type="entry name" value="MFS_1"/>
    <property type="match status" value="1"/>
</dbReference>
<dbReference type="Proteomes" id="UP001159427">
    <property type="component" value="Unassembled WGS sequence"/>
</dbReference>
<keyword evidence="8" id="KW-1185">Reference proteome</keyword>
<feature type="transmembrane region" description="Helical" evidence="5">
    <location>
        <begin position="352"/>
        <end position="372"/>
    </location>
</feature>
<dbReference type="PROSITE" id="PS50850">
    <property type="entry name" value="MFS"/>
    <property type="match status" value="1"/>
</dbReference>
<name>A0ABN8MI03_9CNID</name>
<reference evidence="7 8" key="1">
    <citation type="submission" date="2022-05" db="EMBL/GenBank/DDBJ databases">
        <authorList>
            <consortium name="Genoscope - CEA"/>
            <person name="William W."/>
        </authorList>
    </citation>
    <scope>NUCLEOTIDE SEQUENCE [LARGE SCALE GENOMIC DNA]</scope>
</reference>
<evidence type="ECO:0000256" key="3">
    <source>
        <dbReference type="ARBA" id="ARBA00022989"/>
    </source>
</evidence>